<dbReference type="Proteomes" id="UP000278807">
    <property type="component" value="Unassembled WGS sequence"/>
</dbReference>
<dbReference type="GO" id="GO:0005634">
    <property type="term" value="C:nucleus"/>
    <property type="evidence" value="ECO:0007669"/>
    <property type="project" value="TreeGrafter"/>
</dbReference>
<dbReference type="InterPro" id="IPR051229">
    <property type="entry name" value="ALYREF_mRNA_export"/>
</dbReference>
<evidence type="ECO:0000313" key="7">
    <source>
        <dbReference type="WBParaSite" id="HNAJ_0000946101-mRNA-1"/>
    </source>
</evidence>
<feature type="region of interest" description="Disordered" evidence="3">
    <location>
        <begin position="205"/>
        <end position="229"/>
    </location>
</feature>
<dbReference type="InterPro" id="IPR012677">
    <property type="entry name" value="Nucleotide-bd_a/b_plait_sf"/>
</dbReference>
<dbReference type="InterPro" id="IPR035979">
    <property type="entry name" value="RBD_domain_sf"/>
</dbReference>
<keyword evidence="1 2" id="KW-0694">RNA-binding</keyword>
<feature type="domain" description="RRM" evidence="4">
    <location>
        <begin position="131"/>
        <end position="202"/>
    </location>
</feature>
<evidence type="ECO:0000313" key="5">
    <source>
        <dbReference type="EMBL" id="VDO05960.1"/>
    </source>
</evidence>
<evidence type="ECO:0000256" key="2">
    <source>
        <dbReference type="PROSITE-ProRule" id="PRU00176"/>
    </source>
</evidence>
<evidence type="ECO:0000313" key="6">
    <source>
        <dbReference type="Proteomes" id="UP000278807"/>
    </source>
</evidence>
<dbReference type="GO" id="GO:0003729">
    <property type="term" value="F:mRNA binding"/>
    <property type="evidence" value="ECO:0007669"/>
    <property type="project" value="TreeGrafter"/>
</dbReference>
<dbReference type="AlphaFoldDB" id="A0A0R3TPP6"/>
<dbReference type="SMART" id="SM00360">
    <property type="entry name" value="RRM"/>
    <property type="match status" value="1"/>
</dbReference>
<evidence type="ECO:0000256" key="3">
    <source>
        <dbReference type="SAM" id="MobiDB-lite"/>
    </source>
</evidence>
<gene>
    <name evidence="5" type="ORF">HNAJ_LOCUS9456</name>
</gene>
<dbReference type="STRING" id="102285.A0A0R3TPP6"/>
<dbReference type="Gene3D" id="3.30.70.330">
    <property type="match status" value="1"/>
</dbReference>
<evidence type="ECO:0000256" key="1">
    <source>
        <dbReference type="ARBA" id="ARBA00022884"/>
    </source>
</evidence>
<evidence type="ECO:0000259" key="4">
    <source>
        <dbReference type="PROSITE" id="PS50102"/>
    </source>
</evidence>
<dbReference type="OrthoDB" id="346839at2759"/>
<dbReference type="InterPro" id="IPR000504">
    <property type="entry name" value="RRM_dom"/>
</dbReference>
<dbReference type="WBParaSite" id="HNAJ_0000946101-mRNA-1">
    <property type="protein sequence ID" value="HNAJ_0000946101-mRNA-1"/>
    <property type="gene ID" value="HNAJ_0000946101"/>
</dbReference>
<dbReference type="EMBL" id="UZAE01012619">
    <property type="protein sequence ID" value="VDO05960.1"/>
    <property type="molecule type" value="Genomic_DNA"/>
</dbReference>
<organism evidence="7">
    <name type="scientific">Rodentolepis nana</name>
    <name type="common">Dwarf tapeworm</name>
    <name type="synonym">Hymenolepis nana</name>
    <dbReference type="NCBI Taxonomy" id="102285"/>
    <lineage>
        <taxon>Eukaryota</taxon>
        <taxon>Metazoa</taxon>
        <taxon>Spiralia</taxon>
        <taxon>Lophotrochozoa</taxon>
        <taxon>Platyhelminthes</taxon>
        <taxon>Cestoda</taxon>
        <taxon>Eucestoda</taxon>
        <taxon>Cyclophyllidea</taxon>
        <taxon>Hymenolepididae</taxon>
        <taxon>Rodentolepis</taxon>
    </lineage>
</organism>
<dbReference type="SUPFAM" id="SSF54928">
    <property type="entry name" value="RNA-binding domain, RBD"/>
    <property type="match status" value="1"/>
</dbReference>
<accession>A0A0R3TPP6</accession>
<dbReference type="PANTHER" id="PTHR19965:SF35">
    <property type="entry name" value="RNA ANNEALING PROTEIN YRA1"/>
    <property type="match status" value="1"/>
</dbReference>
<keyword evidence="6" id="KW-1185">Reference proteome</keyword>
<sequence length="260" mass="28728">MENTFERRLVKKSVKERLGKGNRQNNVTDLRIKILSSPKGAPARIDARKILAQRRSFGRVKNIRDAIKNKSNVPFLIPRRTISNEYFTGVRTSPTLLKQNSSVRIPQQQPLVRSVQNSGAADSILSPIQGYRVEVKNLLRSVTIDDVYELFAGVGALRSCNFVQPSVAHVIFNSAKDAQLAVARYNNRELDGKPMHVKLLTSIPPSSSLQPSSLQSSEGLTTQKRKPGNAVANLSSEIITRGLHNNGSNSGRPVVFHVNL</sequence>
<feature type="compositionally biased region" description="Low complexity" evidence="3">
    <location>
        <begin position="205"/>
        <end position="217"/>
    </location>
</feature>
<name>A0A0R3TPP6_RODNA</name>
<dbReference type="PANTHER" id="PTHR19965">
    <property type="entry name" value="RNA AND EXPORT FACTOR BINDING PROTEIN"/>
    <property type="match status" value="1"/>
</dbReference>
<dbReference type="PROSITE" id="PS50102">
    <property type="entry name" value="RRM"/>
    <property type="match status" value="1"/>
</dbReference>
<reference evidence="7" key="1">
    <citation type="submission" date="2017-02" db="UniProtKB">
        <authorList>
            <consortium name="WormBaseParasite"/>
        </authorList>
    </citation>
    <scope>IDENTIFICATION</scope>
</reference>
<dbReference type="Pfam" id="PF00076">
    <property type="entry name" value="RRM_1"/>
    <property type="match status" value="1"/>
</dbReference>
<protein>
    <submittedName>
        <fullName evidence="7">RRM domain-containing protein</fullName>
    </submittedName>
</protein>
<reference evidence="5 6" key="2">
    <citation type="submission" date="2018-11" db="EMBL/GenBank/DDBJ databases">
        <authorList>
            <consortium name="Pathogen Informatics"/>
        </authorList>
    </citation>
    <scope>NUCLEOTIDE SEQUENCE [LARGE SCALE GENOMIC DNA]</scope>
</reference>
<dbReference type="GO" id="GO:0006406">
    <property type="term" value="P:mRNA export from nucleus"/>
    <property type="evidence" value="ECO:0007669"/>
    <property type="project" value="TreeGrafter"/>
</dbReference>
<proteinExistence type="predicted"/>